<dbReference type="Proteomes" id="UP000031091">
    <property type="component" value="Segment"/>
</dbReference>
<dbReference type="EMBL" id="KF319020">
    <property type="protein sequence ID" value="ALG64161.1"/>
    <property type="molecule type" value="Genomic_DNA"/>
</dbReference>
<dbReference type="KEGG" id="vg:26036964"/>
<evidence type="ECO:0000256" key="1">
    <source>
        <dbReference type="SAM" id="MobiDB-lite"/>
    </source>
</evidence>
<name>A0A0S0JNP1_9CAUD</name>
<protein>
    <submittedName>
        <fullName evidence="2">Virion protein</fullName>
    </submittedName>
</protein>
<dbReference type="RefSeq" id="YP_009167330.1">
    <property type="nucleotide sequence ID" value="NC_027342.1"/>
</dbReference>
<dbReference type="GeneID" id="26036964"/>
<sequence length="46" mass="5046">MAILKKFSAEQYHAQVQYKQAKIDAANGVKASQPKPVAKSKAKKTD</sequence>
<evidence type="ECO:0000313" key="2">
    <source>
        <dbReference type="EMBL" id="ALG64161.1"/>
    </source>
</evidence>
<evidence type="ECO:0000313" key="3">
    <source>
        <dbReference type="Proteomes" id="UP000031091"/>
    </source>
</evidence>
<feature type="region of interest" description="Disordered" evidence="1">
    <location>
        <begin position="27"/>
        <end position="46"/>
    </location>
</feature>
<organism evidence="2 3">
    <name type="scientific">Proteus phage PM16</name>
    <dbReference type="NCBI Taxonomy" id="1357704"/>
    <lineage>
        <taxon>Viruses</taxon>
        <taxon>Duplodnaviria</taxon>
        <taxon>Heunggongvirae</taxon>
        <taxon>Uroviricota</taxon>
        <taxon>Caudoviricetes</taxon>
        <taxon>Autographivirales</taxon>
        <taxon>Autoscriptoviridae</taxon>
        <taxon>Slopekvirinae</taxon>
        <taxon>Novosibovirus</taxon>
        <taxon>Novosibovirus PM16</taxon>
    </lineage>
</organism>
<gene>
    <name evidence="2" type="ORF">PM16_32</name>
</gene>
<keyword evidence="3" id="KW-1185">Reference proteome</keyword>
<proteinExistence type="predicted"/>
<accession>A0A0S0JNP1</accession>
<reference evidence="3" key="1">
    <citation type="submission" date="2013-07" db="EMBL/GenBank/DDBJ databases">
        <title>Isolation and characterization of PM16 - a novel Podoviridae bacteriophage specific for Proteus mirabilis.</title>
        <authorList>
            <person name="Morozova V.V."/>
            <person name="Tupikin A.E."/>
            <person name="Kabilov M.R."/>
            <person name="Kurilshikov A.M."/>
            <person name="Babkin I.V."/>
            <person name="Shedko E.D."/>
        </authorList>
    </citation>
    <scope>NUCLEOTIDE SEQUENCE [LARGE SCALE GENOMIC DNA]</scope>
</reference>